<protein>
    <submittedName>
        <fullName evidence="11">FAT3 protein</fullName>
    </submittedName>
</protein>
<feature type="domain" description="Cadherin" evidence="10">
    <location>
        <begin position="100"/>
        <end position="210"/>
    </location>
</feature>
<dbReference type="Pfam" id="PF23486">
    <property type="entry name" value="Ig_TMEM132_5th"/>
    <property type="match status" value="1"/>
</dbReference>
<dbReference type="PROSITE" id="PS50268">
    <property type="entry name" value="CADHERIN_2"/>
    <property type="match status" value="30"/>
</dbReference>
<dbReference type="CDD" id="cd11304">
    <property type="entry name" value="Cadherin_repeat"/>
    <property type="match status" value="30"/>
</dbReference>
<feature type="domain" description="Cadherin" evidence="10">
    <location>
        <begin position="418"/>
        <end position="520"/>
    </location>
</feature>
<dbReference type="FunFam" id="2.60.40.60:FF:000015">
    <property type="entry name" value="FAT atypical cadherin 1"/>
    <property type="match status" value="1"/>
</dbReference>
<comment type="subcellular location">
    <subcellularLocation>
        <location evidence="1">Membrane</location>
        <topology evidence="1">Single-pass membrane protein</topology>
    </subcellularLocation>
</comment>
<keyword evidence="5" id="KW-0106">Calcium</keyword>
<feature type="domain" description="Cadherin" evidence="10">
    <location>
        <begin position="733"/>
        <end position="849"/>
    </location>
</feature>
<feature type="domain" description="Cadherin" evidence="10">
    <location>
        <begin position="3985"/>
        <end position="4103"/>
    </location>
</feature>
<evidence type="ECO:0000256" key="8">
    <source>
        <dbReference type="SAM" id="MobiDB-lite"/>
    </source>
</evidence>
<dbReference type="InterPro" id="IPR002102">
    <property type="entry name" value="Cohesin_dom"/>
</dbReference>
<feature type="domain" description="Cadherin" evidence="10">
    <location>
        <begin position="4223"/>
        <end position="4313"/>
    </location>
</feature>
<keyword evidence="6 9" id="KW-1133">Transmembrane helix</keyword>
<evidence type="ECO:0000256" key="4">
    <source>
        <dbReference type="ARBA" id="ARBA00022737"/>
    </source>
</evidence>
<organism evidence="12">
    <name type="scientific">Salpingoeca rosetta (strain ATCC 50818 / BSB-021)</name>
    <dbReference type="NCBI Taxonomy" id="946362"/>
    <lineage>
        <taxon>Eukaryota</taxon>
        <taxon>Choanoflagellata</taxon>
        <taxon>Craspedida</taxon>
        <taxon>Salpingoecidae</taxon>
        <taxon>Salpingoeca</taxon>
    </lineage>
</organism>
<dbReference type="InterPro" id="IPR036439">
    <property type="entry name" value="Dockerin_dom_sf"/>
</dbReference>
<feature type="region of interest" description="Disordered" evidence="8">
    <location>
        <begin position="30"/>
        <end position="68"/>
    </location>
</feature>
<evidence type="ECO:0000256" key="9">
    <source>
        <dbReference type="SAM" id="Phobius"/>
    </source>
</evidence>
<keyword evidence="2 9" id="KW-0812">Transmembrane</keyword>
<keyword evidence="4" id="KW-0677">Repeat</keyword>
<feature type="domain" description="Cadherin" evidence="10">
    <location>
        <begin position="1488"/>
        <end position="1592"/>
    </location>
</feature>
<dbReference type="InParanoid" id="F2U3Q1"/>
<keyword evidence="3" id="KW-0732">Signal</keyword>
<feature type="domain" description="Cadherin" evidence="10">
    <location>
        <begin position="1375"/>
        <end position="1487"/>
    </location>
</feature>
<dbReference type="GO" id="GO:0005509">
    <property type="term" value="F:calcium ion binding"/>
    <property type="evidence" value="ECO:0007669"/>
    <property type="project" value="InterPro"/>
</dbReference>
<keyword evidence="12" id="KW-1185">Reference proteome</keyword>
<feature type="compositionally biased region" description="Polar residues" evidence="8">
    <location>
        <begin position="7440"/>
        <end position="7453"/>
    </location>
</feature>
<feature type="domain" description="Cadherin" evidence="10">
    <location>
        <begin position="6090"/>
        <end position="6206"/>
    </location>
</feature>
<feature type="domain" description="Cadherin" evidence="10">
    <location>
        <begin position="630"/>
        <end position="732"/>
    </location>
</feature>
<evidence type="ECO:0000313" key="11">
    <source>
        <dbReference type="EMBL" id="EGD82245.1"/>
    </source>
</evidence>
<evidence type="ECO:0000256" key="5">
    <source>
        <dbReference type="ARBA" id="ARBA00022837"/>
    </source>
</evidence>
<dbReference type="Gene3D" id="2.60.40.60">
    <property type="entry name" value="Cadherins"/>
    <property type="match status" value="30"/>
</dbReference>
<name>F2U3Q1_SALR5</name>
<feature type="region of interest" description="Disordered" evidence="8">
    <location>
        <begin position="3110"/>
        <end position="3144"/>
    </location>
</feature>
<dbReference type="FunFam" id="2.60.40.60:FF:000020">
    <property type="entry name" value="Dachsous cadherin-related 1b"/>
    <property type="match status" value="2"/>
</dbReference>
<feature type="domain" description="Cadherin" evidence="10">
    <location>
        <begin position="1164"/>
        <end position="1266"/>
    </location>
</feature>
<feature type="compositionally biased region" description="Basic residues" evidence="8">
    <location>
        <begin position="46"/>
        <end position="65"/>
    </location>
</feature>
<feature type="domain" description="Cadherin" evidence="10">
    <location>
        <begin position="1593"/>
        <end position="1698"/>
    </location>
</feature>
<dbReference type="Gene3D" id="1.10.1330.10">
    <property type="entry name" value="Dockerin domain"/>
    <property type="match status" value="1"/>
</dbReference>
<feature type="region of interest" description="Disordered" evidence="8">
    <location>
        <begin position="7506"/>
        <end position="7527"/>
    </location>
</feature>
<dbReference type="eggNOG" id="KOG3594">
    <property type="taxonomic scope" value="Eukaryota"/>
</dbReference>
<feature type="region of interest" description="Disordered" evidence="8">
    <location>
        <begin position="7424"/>
        <end position="7488"/>
    </location>
</feature>
<dbReference type="Pfam" id="PF00963">
    <property type="entry name" value="Cohesin"/>
    <property type="match status" value="1"/>
</dbReference>
<feature type="domain" description="Cadherin" evidence="10">
    <location>
        <begin position="5883"/>
        <end position="5985"/>
    </location>
</feature>
<feature type="transmembrane region" description="Helical" evidence="9">
    <location>
        <begin position="7283"/>
        <end position="7302"/>
    </location>
</feature>
<dbReference type="GO" id="GO:0000272">
    <property type="term" value="P:polysaccharide catabolic process"/>
    <property type="evidence" value="ECO:0007669"/>
    <property type="project" value="InterPro"/>
</dbReference>
<dbReference type="EMBL" id="GL832960">
    <property type="protein sequence ID" value="EGD82245.1"/>
    <property type="molecule type" value="Genomic_DNA"/>
</dbReference>
<feature type="domain" description="Cadherin" evidence="10">
    <location>
        <begin position="3880"/>
        <end position="3984"/>
    </location>
</feature>
<dbReference type="PANTHER" id="PTHR24026">
    <property type="entry name" value="FAT ATYPICAL CADHERIN-RELATED"/>
    <property type="match status" value="1"/>
</dbReference>
<dbReference type="PROSITE" id="PS00232">
    <property type="entry name" value="CADHERIN_1"/>
    <property type="match status" value="11"/>
</dbReference>
<dbReference type="GO" id="GO:0005886">
    <property type="term" value="C:plasma membrane"/>
    <property type="evidence" value="ECO:0007669"/>
    <property type="project" value="UniProtKB-SubCell"/>
</dbReference>
<dbReference type="FunFam" id="2.60.40.60:FF:000092">
    <property type="entry name" value="Protocadherin 8"/>
    <property type="match status" value="1"/>
</dbReference>
<dbReference type="InterPro" id="IPR008965">
    <property type="entry name" value="CBM2/CBM3_carb-bd_dom_sf"/>
</dbReference>
<dbReference type="OrthoDB" id="6510378at2759"/>
<dbReference type="InterPro" id="IPR020894">
    <property type="entry name" value="Cadherin_CS"/>
</dbReference>
<feature type="domain" description="Cadherin" evidence="10">
    <location>
        <begin position="3436"/>
        <end position="3560"/>
    </location>
</feature>
<dbReference type="GO" id="GO:0030246">
    <property type="term" value="F:carbohydrate binding"/>
    <property type="evidence" value="ECO:0007669"/>
    <property type="project" value="InterPro"/>
</dbReference>
<dbReference type="GeneID" id="16077013"/>
<feature type="domain" description="Cadherin" evidence="10">
    <location>
        <begin position="1063"/>
        <end position="1163"/>
    </location>
</feature>
<evidence type="ECO:0000256" key="6">
    <source>
        <dbReference type="ARBA" id="ARBA00022989"/>
    </source>
</evidence>
<evidence type="ECO:0000256" key="7">
    <source>
        <dbReference type="ARBA" id="ARBA00023136"/>
    </source>
</evidence>
<dbReference type="FunFam" id="2.60.40.60:FF:000033">
    <property type="entry name" value="FAT atypical cadherin 1"/>
    <property type="match status" value="1"/>
</dbReference>
<dbReference type="InterPro" id="IPR055423">
    <property type="entry name" value="Ig_TMEM132_5th"/>
</dbReference>
<dbReference type="STRING" id="946362.F2U3Q1"/>
<feature type="domain" description="Cadherin" evidence="10">
    <location>
        <begin position="961"/>
        <end position="1061"/>
    </location>
</feature>
<evidence type="ECO:0000256" key="1">
    <source>
        <dbReference type="ARBA" id="ARBA00004167"/>
    </source>
</evidence>
<feature type="domain" description="Cadherin" evidence="10">
    <location>
        <begin position="5816"/>
        <end position="5882"/>
    </location>
</feature>
<feature type="domain" description="Cadherin" evidence="10">
    <location>
        <begin position="850"/>
        <end position="954"/>
    </location>
</feature>
<feature type="domain" description="Cadherin" evidence="10">
    <location>
        <begin position="1864"/>
        <end position="1964"/>
    </location>
</feature>
<dbReference type="eggNOG" id="KOG4289">
    <property type="taxonomic scope" value="Eukaryota"/>
</dbReference>
<dbReference type="Pfam" id="PF16070">
    <property type="entry name" value="Ig_TMEM132_4th"/>
    <property type="match status" value="3"/>
</dbReference>
<dbReference type="GO" id="GO:0007156">
    <property type="term" value="P:homophilic cell adhesion via plasma membrane adhesion molecules"/>
    <property type="evidence" value="ECO:0007669"/>
    <property type="project" value="InterPro"/>
</dbReference>
<dbReference type="Pfam" id="PF00028">
    <property type="entry name" value="Cadherin"/>
    <property type="match status" value="22"/>
</dbReference>
<dbReference type="SMART" id="SM00112">
    <property type="entry name" value="CA"/>
    <property type="match status" value="30"/>
</dbReference>
<evidence type="ECO:0000259" key="10">
    <source>
        <dbReference type="PROSITE" id="PS50268"/>
    </source>
</evidence>
<sequence length="7553" mass="793508">MPWHQHTDDHSFFGAGSCVHAQHRTATLAPAPAPAPAVPAVEKPCTHRQRQHHDSHHRRCRRRPRAQPPSWFQRNAARTLLTLTIFFTLAFLSTTAQGQISCPYLVNVEEEQEPGALVYEAFGSSLYFFVSGFTNNDYEIVSHDNAGGILEIPDPNSGKVYTRLKLDAEQLRPSPDREPVFYMYIGSTTSFIACQTVVAITDINDNGPLFSQASYPAQVREDAPPGTSIVNVSISDADGPVYRDYDTFIIGGNEEGLFELKSDTELILSQTATLDYDTPPTTYTIMLEAVDRQDNSLRSNATVVITLLDVNDNPPVFDQDSYSFNVSEAATVGQTLFQLAPTDIDTVPVTSFAIVNHSEDVFQVANDGTVSLKAALDAETPPTSYTFVLQAFDGPFTTNTTVTVHVTDANDERPTYDGPTTRSIEVPEDLAYDTTIFKWNVTDADVSAQNSNIVFSTQTAGAPLDVDQTGRVHVVGVLDRESQSTVSVTFVASDTGTPPLSTQITLVLTLRDVNDNRPKFASKAYEAELSELKQPGYEIIQVSATDADLGSNAVVHYALRPLDGATSESLFTIDDTGLVVLNGTLNSTLVPQHHVELLAYDEGTPPLMGTANLTISVLKGVPNKDAPTFTASPYIFQVEENAASGTAVGTVLAIDMDEGALVTYRIRDPLSVPFAINAATGAITTRQSFDAETTTVHVFVVNATDNHPDIPRSSEVAVYVNITNVDDLPPFFTQPRWAMTVPENATVGTAIVTFTITDADIEQGSVDNIFSITGGNPGPASEKAFAVNAITGVFSINAPLDYEATNFPYPGTHYYEVSVIVFPLRDFFEQDSAVVTVTITDINDNPPVFAETAYETTVLDGGSFSVPVNVSDADSGDNAVVSLSIHNTTAPSAFGLDGNGNLVSLVALDAEQYSATETIVIRATDGGSPSLSSEGADLVVTVHIQDLNDETPVINNVDVYEVLESAGAGHVAARVFASDADVTAPSNVLTYTITPATNVNGLFSINGTGHVVVMKAELDYESVTSYTLEVVVSDNGVNPGAFNVTTTVLVNITDINETPAFDPFVLFNATISEATPVSSTILNISATDPDIHPMFATLTYSILESSMPFSINPSTGVITLATSIDYELVQEYTYTVQVSDGGFNITHPVYVWITDENDNAPLFAQPLHIRRVSEYMAPHTSIVTFNVSDADSGDNGNYTLSIVGGNEAGGFVIEGMSLVSSLPLDYERTTSYNITVMAIDHGVPPMNSTARVDVIVLDENDNYPQLLHPPVTRTIRENTLGGTIIAQINATDADSGSFGRLTFTLIDPLTSDLGTPFHLDATTGILTTMDQTALDFEVVRSFTLDVNVTDGGGLSNFTQVTVNLVDVNDNTPTFVAPFAELSVDEHTPEGTVVATYNTTDADEPNTPNSLVTYSIQSGNSGPGGHVLLDINNATGELYIANATGFDYEQLHELTLVIVARDHGTPSRMQMATTTININDINDNRPIFSQDTYYVDIFENKTANSLLAQIEVTDADSGNNSDVSVVIAGGDVSPRKFKLTTDLRFELQRTIDREQYSSFNVTLVAEDNGSPPLSSVAHVIVTVFGVNEFPPVFEKDLYTAQVYENDLLNIAFVQVNATDQDRGNPAQHTVTYSIVGSSPFLIEPTQGLLLTADVLDRETLTVPQYNVYVRASDSGHPQLSSTTRVLVQVGDMNDETPQFTKSTAYGFGFTETRDPVTDNVLVGSAFDLDAGENARLTFSVLDGPDSDRFNIDPDTGVVTTNGQFCTDNVDTVTFGVRVTDNPNGTVSECSDRCHLLFLSTGESFDGCKQGCVHGNTSSTLAQCETLCTSSICRQGCRYFNGYRRSADASVLVTILDDNVYTPQFSQDSYFQFVPEDSVVGTVVVRFNATDQDSCNQGFRFYFQGGASTTPDGAFSLDETTGELRVNGQLSRETQTLYELAVWVQDEGSLLNAKSSSVMLTIFVTDPMPISFSTTAVGYPMGSTALVGTLEFDEKLTLFNNAAVGSSGSVRAYLGSALTSNSVSYSTQRRSATQVSATLAFTELYADGDRTVKAVLQVWDELWSSRVELNTYVKIVVVPTSELASAAGASNLVGSCKVGTATGMCTASVTVPASWFSDTVVSGDQVVQVQYGFSDERTGLTSAGDVTLRYQPTFGITASSSPTNNDVQVQMPLRPVFVGETFEAVVYGDATLPVTAFTLQFDVSSDLEILSINFDSGTWRAAPLVTDGGLSAGLSANHDNEAGLPTVEVAAQELVRVAMRARSSAALDTTHSLTVQIKFLRNLNEPIVLSPVPGRVVDRLGEHEGTGTVYVASNPVTAVFSYLAQAELVNTAVLDGSTQTVTLTTKQLNRQGALSTLSSGLSCSSDDTSVVAVGSSCNRLELRAATTTQGSGLVAVTVQHVSSGEQAVVRARVWAPELPISLGLNDAQLSPVYGWMTSGTCAQEYQRGRVKAVATYRYSPSGPAKQVVVNDVVDGHLSVSDGGVASVDGLMVRGVGAGVANVTLNAGGRLAGFVEVAVGGGFVNASYVRGLALTSAELTLSSTSFSTDSEQTARLTLLQELDVEEEEADVFAAVTFSDGASLEVTPAMGLSLTSKARSTVVVTDTNKVAAFGNGAGDLVRLQWEPSTGCGFGVLAQGTAFVNVSLVDPDSVSMTVANAKVTYPSAPGLPSPFADTNVFPTSTAVTVELVYGSTRLDRSNDNRTVYDLSQSNGLFTIDRSGPVPLVVANTAGLTGTGVLGVSFTHVGVTATVSVQVVGVSTATLVPRPYPSYAGSASDIADELNALSGTGEYQEAELELKLVGTDGVTRDVSPSGSTSYSIVGGVGLALSGRRVARDGASTSGSVVISAVHAGLEADNTVTVTLTSTPVLVSAILNENRQTGRVSFVGTLSGQSGTSSAFVRLGVEFDDGTRYESVFDSSGNRQFDNLVTFSLDNTAVASVDSTTGEVTLLANHHETVTVTATAVDAGGVSGSTAFACNLAPAIGDVDLGSKTGVPVAPATGSGTRNVNVYVNTGSLVLGGVDLEVYYDASIVEPVDVVPGATWPGGTFVKTLNDPVGTILLGGVTEDGIASTSYHLATIQFQVVGTGVIELYGVTKKMGTTLANDGSVTDIGSPAASGTSPRAFISGDLRTDTARRRRSSSGGLAGYDASESARVRRASDVVTTKCSATAPCTEAQCGGRRQSGDTNGDCIFDLDDIAFLQVYLTEEIFGFSTVRGGNIKAALQDFQLDAMDVDLNGVIDPTDTSVLARINFRQLRFVRNVSVTTVAEDTDGCQLTVIAEVLKAGDTADTNGQTEVYFDFAATSAQGGSAFQAAFDASTAAVGEVVVTNKGSGHFGGIVKAASIGGGLYQVSLYTPIELSGIGLSPIQKTLDGELNTLPARTLAVFGSPLPPYDYGSALSLAFDDVTISLSGGYSPNMKFDNTRGTGTCFNFFSPVFAPASLTVPVSETAEVGMVVVDVNATDQDLGYVPGSEYGGIAVAAASGTLEYRLVSDNSSGLFSINATSGEIVLEGALDYERNTSYRLVVEASDQGVSTQRSATSVVDIVVVNVNDIPVFFAMPVFTGSVAENSAAGAFIVQLSVDDIDSTSFTYALSGNGSEHFSVDPSTGVVTTSSLPTDRESVPSYNLTATVTDGTFNATAFVVITITDENDNLPFFVSAASAEVPENAPMGSVVYTFETDDADTDVYSEVTFRLLSVFATPVGGSVPVAAPDALALNTTSGELLNAMTFDRTVVNNYLITVSARNVVPVDGVSEQEITFTLTLSISDANDNAPVFVRDTVVISVPELTPVGQVLTQLIASDADTGVGGEVRYSITGGNEEGRFSIDAMLGTISIQQPLDYETTMSYALTVTATDLGIPVPLSSTASVMISVMDDNDNAPQFTPDGYEALLPDTLAVGSVVAVVNVSDADSGVRGTVELTLANNPDNRFNISQNGTIVLAQPFVPLQGEWAVLNISVRGQDLAASPLHSFASVIVTVYDVNTHAPVFEHLPQPLNITENLPAGALVSFIPVTDADVDFNAAILFEIVAGNSESIFTIDPVTGALNTTRPLDREDVDSYTITLRASDSSPLYTPRYNTTLGRSASPLSTDLTVNIAVVDANDHTPVFQNTDHEFSLVERQVAVLTTVSATDGDIGDNARITFSLANFSDPSVANKFSVNATTGVVRVAEPLDHDAGPALITFDVVASDHGTPPRSARFAMQLQVLDVNDNAPALVADFEPHISSLLPVGSIVANVTANDADSGENARVTFSIVDEVVAQIFDIDPDTGVIRTSVVLEGRGSLFSILVQGTDHGTPPRTGFTVITLSTVSTMGLKPDVAVTGMGFAEIETEIVDTSPIRGVFEHSLTAFVPMDTTREGDLSVAFGEQLTSSVTYSRPRQAAVTRVGAVQDTEVWASSRRIRVAAQVRDSTFNVRVSGATVRVRVVPDATLAGISNTEVTGSCTVSSSTSTGMCTVTADNLPLAWFTDSSLLALTEDPSVEVFVYLNGESTAEHTSLGTVRVRRQREFSDVSQGLRMSIPSGTAFRGDRVTATVSGHAGFQTDTFLMQVTTGSGLRIRSVTAVNTDKFSLQTTATTDQDWTVFGQLQDASTASSQPVSAEDLVRIEFDVLSTATLDAVQRIDGVVEELTNVRGEDLFPTGNGAMEFEDRLTRVSSAPASFGGIYVAEDAVVGLFAHVAESELVNTAVLTGDTVSRSISVRGLYRSGSVGTLSTGSLSGCSVSDTEAVVLGAGCSSVDLTSAVGGRSPQVDVTVEYGGGALSFVFSVRVWAPRLPVTVTVEDAELNAVQDWLDPNNACAQRYQRSFITATAAFAYDAQSDVEVRVDSLVSALFSSSNATVMTVADGMVEGAAPGQALLEIVRPDAQVVGSTPVTVSSDPVTVSRLMPNVVTSLELSAPGTISVGANLLATASLQQEFALEGDSGVIYAAAEFTDFAVMPLRFDDADVLLRTESLNTGSVRVQGANVVAFGSGSGDLVSVRWLTTCNNETVIASATAAVTVTIPAPDAADITVGTTTLTDAGSVAASAGVATSTRLEVDLIYGQDAQDRTNDSRTVYDITPAGLVTLEVNTDGSRQVVPVAGQSGTATISVSFTHANITASVDVTVVQVQDVTVSASPFPTYAGSTSRAVTELRPIGLTGEYQQARLNLVLTLTDGSTRDVSSSGLTMFSVLSGGSVISVSGRIASRAGSATTGSAVVGATFAGASSTSNLGLSLGTTPVFVSAVLNSARVSGRVNFVSTLSGVAGVGTSDVSVGVRFDDGTEYPNVVSGGVVAVPNLLSFSVDNTDAASVDSSTGRVTVLQNDPEAVTIVATAQPDVGVSGSATFFCNLAPAAEDVDLGATSGPAVSAVSAGAEFDVDVRVNTGTTQLGSIDLTVLYDATKLQAVSVVAGSDWPSSSQLVPTLDDPPGEVLFGGALEGNGISGLNTIAVIRFRVLNTVSGGEALMLSGRVTTMADLDGVLIGSEGRSFVAGTFDFLVSGGARRRRSSSSSRKLGGAESGLSATSWMAGERRVRRATCDSPPCDDSQCLSLTGRARETGDADGNCIFDVRDVRFTIQYIVYAATGFSNAEGMAFEAALLADGTQEAQMDADLNGVIDGRDSSYLAKVNFRQLRFVSDVEVLDVTDAEANCSLTIRARLRAKGDVAADAAQTLLYFDIAHENVASQGLFLSSEFERGEAAPFTVESGVRASYLGGYWRAELVDGSDGVFEVRVRTELVLADLGLSLVLVTTDVNGVTNVARQFFLDGSSVPPYKFSGLLDVSVGALGAGLYRGSGYNPFTTFDISMRSDLCDLFDVGIELSVAEDFALNVGFGAVFDGATSVPVLNYDLFGSGNTLFTVDPTTAQFQLAAPLDRETRDRYDLAMRVSSSTFDRIVNVTIFVLDANDNAPVFNSASYVFTADEESVVASLGFVAATDRDIGPNAVLRYSSNDTRLAVDAVTGELSLPSGLDREQSASYSFTVTVTDQPVDAGAALSASVAVTVQLTDINDNAPSFGAASITFSVAENGTGSDLVGVLTVTDADAGVNAQLQTLAIVTTQSDFTLNPTTGELRTQRVLDRETQDEYQIVVVAADAGTPSLSSTVTVTIEVEDINDNRPLFTRSSYRGAVDPGTDAGATVVYIGAEDADIGVNAQLTFSIAFGPVSSLFTLQRLTTDTNLRALVLAQPATSLPAGQSEVEIVVQDAGTTRLTSRTVVQVLLADTQRASFSTLGAAPFDAAGQTLLSSDDGLQQFALGVGPLYSTSIGDSFEVVAGLGNFTRTESVSVEASAPAQLELLVVDERVYQDVLEHGGHRTLRIAARVLDSENRVHTQPATVEVRFTPSGSLTLSKTASCTANSAAPFNGICMLSITVPEAWFLTTSTRQVTASGSVKGTGGAVAAQTTALLVPSNVNINTDVLAEDLWIVLPARGLYENEQFEIGVYARSESGIGAFTASVTLGNELRILSVDMNEAFNADTPSINPVCASRTISGGAPCEEAVQVIGTDGTASTTTQLLFTITALVRTNMQASTTEVSASVSLLLGIDSSRVRAAGVGSSVDRSGPHVQEAGVIHLLPSDHAVGLFAGSSRASLLNLAALGGSSQAATIETYAVRSNPSVTSVVDVSTSVSCTSTSPALVLTGCSASADPNAAAGEQGAVVDVSYDSLSAEALLDVWHPTGPASISATTTTLFAIAGAACPGDPAVFEPSTLLVEASFSRGTAQDTFGADVTELLADALVLGDSSVIALEGSKLRALQPGTTTLALPTVGGSAVSNTLTLTVNSAEIDVFSLVVLPFSRMSLTVTPASAGISNVLTAALTVEEAVSREGDALLVVTEAILGDGNRVAITGEMGLTLSSANESVLVPASPFSLTAVAAGSGELVRAQWANPCTGDVIASGVAYVDLQFNLGVPAFDSSEYLIKVMEEQETDVLLGQLSATDPDTEREDPVYYAVVSARGLLASSGAVGGVLPLDGFSMNATSGELMFLGSSGAVRLDREAMYGVELVVATSNYASDLEALTAAVAATPMSVAELSNSSAWNNVGFATVELALLDTNDNAPAFVDTSLYSRLLPFNVTVEVLPFVNATDPDLGTFSEVTFSQNATALFAVDDTTGRVTTATNPWSHPPESVVRLTATDGGGLSSNAHLHVEVYDRLQLATIDFDQASLAEIQANLDLVAARLASHLGLKDAGIFLDPEGVLVVETDTLTNADVTLNFDGVSSVPVRARRATETVVRVHVISTVPEYMGVNNSDLAAMVVPPAVPLSDLYGPYDAKALASRFGKSDALTQVLGFSVLRSGTFEDNTNGATPSRSSSTDSTLVVSVVVPVIAVLLIIALLVRHRRQSKERELELRDIMHRKGLDLDDEIRVHGGADAPVTFSFSGGEVDNETGNRFFYKTTEELKTVNAPLMGARSDGRMSELGFSQTTTKVITAERHWLYKPDPDEEDDGGAALMMQPQQDLGFSGDLLGDEAAGATDNDTWGSGQVTSDNPLHEPTGGVFSNPLYDSSAEAETSFGEEPAAESVKPVREAGFKTVAATQPSPVYRRRRTQHTDEYHAKQNPPRCDCAPDEYSAEAMDDALLKEFRNYLMQ</sequence>
<proteinExistence type="predicted"/>
<gene>
    <name evidence="11" type="ORF">PTSG_02915</name>
</gene>
<reference evidence="11" key="1">
    <citation type="submission" date="2009-08" db="EMBL/GenBank/DDBJ databases">
        <title>Annotation of Salpingoeca rosetta.</title>
        <authorList>
            <consortium name="The Broad Institute Genome Sequencing Platform"/>
            <person name="Russ C."/>
            <person name="Cuomo C."/>
            <person name="Burger G."/>
            <person name="Gray M.W."/>
            <person name="Holland P.W.H."/>
            <person name="King N."/>
            <person name="Lang F.B.F."/>
            <person name="Roger A.J."/>
            <person name="Ruiz-Trillo I."/>
            <person name="Young S.K."/>
            <person name="Zeng Q."/>
            <person name="Gargeya S."/>
            <person name="Alvarado L."/>
            <person name="Berlin A."/>
            <person name="Chapman S.B."/>
            <person name="Chen Z."/>
            <person name="Freedman E."/>
            <person name="Gellesch M."/>
            <person name="Goldberg J."/>
            <person name="Griggs A."/>
            <person name="Gujja S."/>
            <person name="Heilman E."/>
            <person name="Heiman D."/>
            <person name="Howarth C."/>
            <person name="Mehta T."/>
            <person name="Neiman D."/>
            <person name="Pearson M."/>
            <person name="Roberts A."/>
            <person name="Saif S."/>
            <person name="Shea T."/>
            <person name="Shenoy N."/>
            <person name="Sisk P."/>
            <person name="Stolte C."/>
            <person name="Sykes S."/>
            <person name="White J."/>
            <person name="Yandava C."/>
            <person name="Haas B."/>
            <person name="Nusbaum C."/>
            <person name="Birren B."/>
        </authorList>
    </citation>
    <scope>NUCLEOTIDE SEQUENCE [LARGE SCALE GENOMIC DNA]</scope>
    <source>
        <strain evidence="11">ATCC 50818</strain>
    </source>
</reference>
<dbReference type="Gene3D" id="2.60.40.680">
    <property type="match status" value="2"/>
</dbReference>
<evidence type="ECO:0000313" key="12">
    <source>
        <dbReference type="Proteomes" id="UP000007799"/>
    </source>
</evidence>
<dbReference type="InterPro" id="IPR031437">
    <property type="entry name" value="Ig_TMEM132_4th"/>
</dbReference>
<dbReference type="InterPro" id="IPR015919">
    <property type="entry name" value="Cadherin-like_sf"/>
</dbReference>
<feature type="domain" description="Cadherin" evidence="10">
    <location>
        <begin position="1267"/>
        <end position="1374"/>
    </location>
</feature>
<feature type="domain" description="Cadherin" evidence="10">
    <location>
        <begin position="3774"/>
        <end position="3879"/>
    </location>
</feature>
<keyword evidence="7 9" id="KW-0472">Membrane</keyword>
<dbReference type="OMA" id="CANARCT"/>
<evidence type="ECO:0000256" key="3">
    <source>
        <dbReference type="ARBA" id="ARBA00022729"/>
    </source>
</evidence>
<feature type="domain" description="Cadherin" evidence="10">
    <location>
        <begin position="6880"/>
        <end position="7026"/>
    </location>
</feature>
<dbReference type="KEGG" id="sre:PTSG_02915"/>
<feature type="domain" description="Cadherin" evidence="10">
    <location>
        <begin position="5986"/>
        <end position="6089"/>
    </location>
</feature>
<dbReference type="PANTHER" id="PTHR24026:SF126">
    <property type="entry name" value="PROTOCADHERIN FAT 4"/>
    <property type="match status" value="1"/>
</dbReference>
<dbReference type="PRINTS" id="PR00205">
    <property type="entry name" value="CADHERIN"/>
</dbReference>
<feature type="domain" description="Cadherin" evidence="10">
    <location>
        <begin position="3654"/>
        <end position="3773"/>
    </location>
</feature>
<evidence type="ECO:0000256" key="2">
    <source>
        <dbReference type="ARBA" id="ARBA00022692"/>
    </source>
</evidence>
<dbReference type="eggNOG" id="KOG4789">
    <property type="taxonomic scope" value="Eukaryota"/>
</dbReference>
<feature type="domain" description="Cadherin" evidence="10">
    <location>
        <begin position="318"/>
        <end position="416"/>
    </location>
</feature>
<feature type="domain" description="Cadherin" evidence="10">
    <location>
        <begin position="521"/>
        <end position="629"/>
    </location>
</feature>
<dbReference type="FunFam" id="2.60.40.60:FF:000104">
    <property type="entry name" value="cadherin-23 isoform X1"/>
    <property type="match status" value="2"/>
</dbReference>
<feature type="domain" description="Cadherin" evidence="10">
    <location>
        <begin position="3556"/>
        <end position="3654"/>
    </location>
</feature>
<dbReference type="InterPro" id="IPR002126">
    <property type="entry name" value="Cadherin-like_dom"/>
</dbReference>
<dbReference type="RefSeq" id="XP_004996428.1">
    <property type="nucleotide sequence ID" value="XM_004996371.1"/>
</dbReference>
<dbReference type="Proteomes" id="UP000007799">
    <property type="component" value="Unassembled WGS sequence"/>
</dbReference>
<dbReference type="SUPFAM" id="SSF49313">
    <property type="entry name" value="Cadherin-like"/>
    <property type="match status" value="30"/>
</dbReference>
<accession>F2U3Q1</accession>
<dbReference type="CDD" id="cd08547">
    <property type="entry name" value="Type_II_cohesin"/>
    <property type="match status" value="2"/>
</dbReference>
<feature type="domain" description="Cadherin" evidence="10">
    <location>
        <begin position="4119"/>
        <end position="4210"/>
    </location>
</feature>
<feature type="domain" description="Cadherin" evidence="10">
    <location>
        <begin position="211"/>
        <end position="317"/>
    </location>
</feature>
<dbReference type="SUPFAM" id="SSF49384">
    <property type="entry name" value="Carbohydrate-binding domain"/>
    <property type="match status" value="1"/>
</dbReference>
<feature type="domain" description="Cadherin" evidence="10">
    <location>
        <begin position="1723"/>
        <end position="1863"/>
    </location>
</feature>